<evidence type="ECO:0000313" key="2">
    <source>
        <dbReference type="Proteomes" id="UP000319257"/>
    </source>
</evidence>
<dbReference type="GeneID" id="41977453"/>
<dbReference type="InParanoid" id="A0A507AUC2"/>
<reference evidence="1 2" key="1">
    <citation type="submission" date="2019-06" db="EMBL/GenBank/DDBJ databases">
        <title>Draft genome sequence of the filamentous fungus Phialemoniopsis curvata isolated from diesel fuel.</title>
        <authorList>
            <person name="Varaljay V.A."/>
            <person name="Lyon W.J."/>
            <person name="Crouch A.L."/>
            <person name="Drake C.E."/>
            <person name="Hollomon J.M."/>
            <person name="Nadeau L.J."/>
            <person name="Nunn H.S."/>
            <person name="Stevenson B.S."/>
            <person name="Bojanowski C.L."/>
            <person name="Crookes-Goodson W.J."/>
        </authorList>
    </citation>
    <scope>NUCLEOTIDE SEQUENCE [LARGE SCALE GENOMIC DNA]</scope>
    <source>
        <strain evidence="1 2">D216</strain>
    </source>
</reference>
<evidence type="ECO:0000313" key="1">
    <source>
        <dbReference type="EMBL" id="TPX08519.1"/>
    </source>
</evidence>
<protein>
    <submittedName>
        <fullName evidence="1">Uncharacterized protein</fullName>
    </submittedName>
</protein>
<proteinExistence type="predicted"/>
<organism evidence="1 2">
    <name type="scientific">Thyridium curvatum</name>
    <dbReference type="NCBI Taxonomy" id="1093900"/>
    <lineage>
        <taxon>Eukaryota</taxon>
        <taxon>Fungi</taxon>
        <taxon>Dikarya</taxon>
        <taxon>Ascomycota</taxon>
        <taxon>Pezizomycotina</taxon>
        <taxon>Sordariomycetes</taxon>
        <taxon>Sordariomycetidae</taxon>
        <taxon>Thyridiales</taxon>
        <taxon>Thyridiaceae</taxon>
        <taxon>Thyridium</taxon>
    </lineage>
</organism>
<dbReference type="AlphaFoldDB" id="A0A507AUC2"/>
<dbReference type="Proteomes" id="UP000319257">
    <property type="component" value="Unassembled WGS sequence"/>
</dbReference>
<dbReference type="EMBL" id="SKBQ01000077">
    <property type="protein sequence ID" value="TPX08519.1"/>
    <property type="molecule type" value="Genomic_DNA"/>
</dbReference>
<gene>
    <name evidence="1" type="ORF">E0L32_010006</name>
</gene>
<comment type="caution">
    <text evidence="1">The sequence shown here is derived from an EMBL/GenBank/DDBJ whole genome shotgun (WGS) entry which is preliminary data.</text>
</comment>
<accession>A0A507AUC2</accession>
<keyword evidence="2" id="KW-1185">Reference proteome</keyword>
<name>A0A507AUC2_9PEZI</name>
<sequence>MAARVSMITSKASSFSPLSLSLRLSTTLYLDLSPSPTGCTGVLQAFSRAIKNSPLASRYFSWSRLSTSIGVAITAASRLPQVAAIHPPILTAQRPSIRVPWPQLFRARGYYYDDREMHQKLCGLRRMLAMEAYIQRARRLDLTRPEDVTFLTDPGYFTNRSSGNYREIYTCNPVPLFPTRVPFLDRDKYYYCLATRRMIWGPPVGIWADEGIQGEWIYRLYDQHKDMNAHGGKVKPRPRVVQKGRENELIALPEHVVVLGDLVLASPIGKDFSISPAQGLAREDWSDQTLELTGYLVALDFLNPQLPLWIVREDQYDDLDFWHYDEYTNQILWRYSQRKRDTAMLFDGNLSLQLEEEDESRRSSTTVDGDSKGEFYGAACIMASFRHLGQPQANYQEAVNLVAKSAQALRPYLDYINTHELLPLRQGQDQAQEKEL</sequence>
<dbReference type="RefSeq" id="XP_030990230.1">
    <property type="nucleotide sequence ID" value="XM_031132577.1"/>
</dbReference>